<reference evidence="6 7" key="1">
    <citation type="submission" date="2019-03" db="EMBL/GenBank/DDBJ databases">
        <title>Sequencing 23 genomes of Wallemia ichthyophaga.</title>
        <authorList>
            <person name="Gostincar C."/>
        </authorList>
    </citation>
    <scope>NUCLEOTIDE SEQUENCE [LARGE SCALE GENOMIC DNA]</scope>
    <source>
        <strain evidence="6 7">EXF-8621</strain>
    </source>
</reference>
<dbReference type="Pfam" id="PF02144">
    <property type="entry name" value="Rad1"/>
    <property type="match status" value="1"/>
</dbReference>
<evidence type="ECO:0000313" key="6">
    <source>
        <dbReference type="EMBL" id="TIB14264.1"/>
    </source>
</evidence>
<dbReference type="PANTHER" id="PTHR10870">
    <property type="entry name" value="CELL CYCLE CHECKPOINT PROTEIN RAD1"/>
    <property type="match status" value="1"/>
</dbReference>
<keyword evidence="5" id="KW-0539">Nucleus</keyword>
<dbReference type="Proteomes" id="UP000306954">
    <property type="component" value="Unassembled WGS sequence"/>
</dbReference>
<comment type="caution">
    <text evidence="6">The sequence shown here is derived from an EMBL/GenBank/DDBJ whole genome shotgun (WGS) entry which is preliminary data.</text>
</comment>
<evidence type="ECO:0000256" key="4">
    <source>
        <dbReference type="ARBA" id="ARBA00023204"/>
    </source>
</evidence>
<comment type="subcellular location">
    <subcellularLocation>
        <location evidence="1">Nucleus</location>
    </subcellularLocation>
</comment>
<evidence type="ECO:0008006" key="8">
    <source>
        <dbReference type="Google" id="ProtNLM"/>
    </source>
</evidence>
<dbReference type="Gene3D" id="3.70.10.10">
    <property type="match status" value="1"/>
</dbReference>
<dbReference type="OMA" id="WSQAYKF"/>
<evidence type="ECO:0000256" key="3">
    <source>
        <dbReference type="ARBA" id="ARBA00022763"/>
    </source>
</evidence>
<dbReference type="GO" id="GO:0030896">
    <property type="term" value="C:checkpoint clamp complex"/>
    <property type="evidence" value="ECO:0007669"/>
    <property type="project" value="TreeGrafter"/>
</dbReference>
<keyword evidence="3" id="KW-0227">DNA damage</keyword>
<name>A0A4T0HK30_WALIC</name>
<dbReference type="PANTHER" id="PTHR10870:SF0">
    <property type="entry name" value="CELL CYCLE CHECKPOINT PROTEIN RAD1"/>
    <property type="match status" value="1"/>
</dbReference>
<accession>A0A4T0HK30</accession>
<evidence type="ECO:0000256" key="5">
    <source>
        <dbReference type="ARBA" id="ARBA00023242"/>
    </source>
</evidence>
<dbReference type="EMBL" id="SPOF01000011">
    <property type="protein sequence ID" value="TIB14264.1"/>
    <property type="molecule type" value="Genomic_DNA"/>
</dbReference>
<dbReference type="GO" id="GO:0006281">
    <property type="term" value="P:DNA repair"/>
    <property type="evidence" value="ECO:0007669"/>
    <property type="project" value="UniProtKB-KW"/>
</dbReference>
<protein>
    <recommendedName>
        <fullName evidence="8">Cell cycle checkpoint protein RAD1</fullName>
    </recommendedName>
</protein>
<dbReference type="InterPro" id="IPR003021">
    <property type="entry name" value="Rad1_Rec1_Rad17"/>
</dbReference>
<gene>
    <name evidence="6" type="ORF">E3P90_01252</name>
</gene>
<keyword evidence="4" id="KW-0234">DNA repair</keyword>
<evidence type="ECO:0000256" key="1">
    <source>
        <dbReference type="ARBA" id="ARBA00004123"/>
    </source>
</evidence>
<dbReference type="GO" id="GO:0000077">
    <property type="term" value="P:DNA damage checkpoint signaling"/>
    <property type="evidence" value="ECO:0007669"/>
    <property type="project" value="InterPro"/>
</dbReference>
<evidence type="ECO:0000256" key="2">
    <source>
        <dbReference type="ARBA" id="ARBA00010991"/>
    </source>
</evidence>
<dbReference type="PRINTS" id="PR01245">
    <property type="entry name" value="RAD1REC1"/>
</dbReference>
<proteinExistence type="inferred from homology"/>
<dbReference type="OrthoDB" id="337581at2759"/>
<comment type="similarity">
    <text evidence="2">Belongs to the rad1 family.</text>
</comment>
<organism evidence="6 7">
    <name type="scientific">Wallemia ichthyophaga</name>
    <dbReference type="NCBI Taxonomy" id="245174"/>
    <lineage>
        <taxon>Eukaryota</taxon>
        <taxon>Fungi</taxon>
        <taxon>Dikarya</taxon>
        <taxon>Basidiomycota</taxon>
        <taxon>Wallemiomycotina</taxon>
        <taxon>Wallemiomycetes</taxon>
        <taxon>Wallemiales</taxon>
        <taxon>Wallemiaceae</taxon>
        <taxon>Wallemia</taxon>
    </lineage>
</organism>
<evidence type="ECO:0000313" key="7">
    <source>
        <dbReference type="Proteomes" id="UP000306954"/>
    </source>
</evidence>
<sequence>MTILSAKTCDIRSVHAVLKSIGFAKLAVLQIRDAGLQFTVQSGQEVTAKGYIPRTFFDEYAFKSSEGAVQMEISISSLIETMNIYGNATTTVTNANFTCSEKGEQDVPTVLKLNYQGYGYPLALDIIAPPTILPDDSMWSPQTTVELKTNEYDIASDGALELPFDDESVQMKVIMQSQWLSDALAALETQTDVVTLSSPADTSANAPALRLSAISETGALEFDFPESEQLALRDDGPIDSIVRSVEGVVCERYRAAHILHASKAIAASHKTSLRINSIGMLSLQMMVIDAHGKQTFIDFVLRPLENDDIDML</sequence>
<dbReference type="AlphaFoldDB" id="A0A4T0HK30"/>